<name>A0A2G8S3N1_9APHY</name>
<keyword evidence="4" id="KW-1185">Reference proteome</keyword>
<protein>
    <recommendedName>
        <fullName evidence="2">SPX domain-containing protein</fullName>
    </recommendedName>
</protein>
<evidence type="ECO:0000259" key="2">
    <source>
        <dbReference type="PROSITE" id="PS51382"/>
    </source>
</evidence>
<dbReference type="AlphaFoldDB" id="A0A2G8S3N1"/>
<feature type="region of interest" description="Disordered" evidence="1">
    <location>
        <begin position="208"/>
        <end position="232"/>
    </location>
</feature>
<sequence length="232" mass="25774">MPRGHVEDSSTSATSLAASKLFSTSTSPSRHHLGFLWLSAISAETLARHGSAKILGLSRSVLPPAPPVSPKNTSPYALLAPLAPELDLAWFADEVQWDEYIAYEALKKHIYQVEKQKAGLQESCHDLEANERTSLMATGHSSTDMGNTDAFFLLLLDRERRKICMFYETEEQRLTDDLAALQTDIERLEESGPYAGHRYLTRRTFSAEPDGNIEQGPHAASHPEKKGFAVYE</sequence>
<accession>A0A2G8S3N1</accession>
<feature type="compositionally biased region" description="Basic and acidic residues" evidence="1">
    <location>
        <begin position="221"/>
        <end position="232"/>
    </location>
</feature>
<comment type="caution">
    <text evidence="3">The sequence shown here is derived from an EMBL/GenBank/DDBJ whole genome shotgun (WGS) entry which is preliminary data.</text>
</comment>
<evidence type="ECO:0000256" key="1">
    <source>
        <dbReference type="SAM" id="MobiDB-lite"/>
    </source>
</evidence>
<reference evidence="3 4" key="1">
    <citation type="journal article" date="2015" name="Sci. Rep.">
        <title>Chromosome-level genome map provides insights into diverse defense mechanisms in the medicinal fungus Ganoderma sinense.</title>
        <authorList>
            <person name="Zhu Y."/>
            <person name="Xu J."/>
            <person name="Sun C."/>
            <person name="Zhou S."/>
            <person name="Xu H."/>
            <person name="Nelson D.R."/>
            <person name="Qian J."/>
            <person name="Song J."/>
            <person name="Luo H."/>
            <person name="Xiang L."/>
            <person name="Li Y."/>
            <person name="Xu Z."/>
            <person name="Ji A."/>
            <person name="Wang L."/>
            <person name="Lu S."/>
            <person name="Hayward A."/>
            <person name="Sun W."/>
            <person name="Li X."/>
            <person name="Schwartz D.C."/>
            <person name="Wang Y."/>
            <person name="Chen S."/>
        </authorList>
    </citation>
    <scope>NUCLEOTIDE SEQUENCE [LARGE SCALE GENOMIC DNA]</scope>
    <source>
        <strain evidence="3 4">ZZ0214-1</strain>
    </source>
</reference>
<gene>
    <name evidence="3" type="ORF">GSI_09496</name>
</gene>
<organism evidence="3 4">
    <name type="scientific">Ganoderma sinense ZZ0214-1</name>
    <dbReference type="NCBI Taxonomy" id="1077348"/>
    <lineage>
        <taxon>Eukaryota</taxon>
        <taxon>Fungi</taxon>
        <taxon>Dikarya</taxon>
        <taxon>Basidiomycota</taxon>
        <taxon>Agaricomycotina</taxon>
        <taxon>Agaricomycetes</taxon>
        <taxon>Polyporales</taxon>
        <taxon>Polyporaceae</taxon>
        <taxon>Ganoderma</taxon>
    </lineage>
</organism>
<dbReference type="EMBL" id="AYKW01000024">
    <property type="protein sequence ID" value="PIL28345.1"/>
    <property type="molecule type" value="Genomic_DNA"/>
</dbReference>
<evidence type="ECO:0000313" key="3">
    <source>
        <dbReference type="EMBL" id="PIL28345.1"/>
    </source>
</evidence>
<dbReference type="PROSITE" id="PS51382">
    <property type="entry name" value="SPX"/>
    <property type="match status" value="1"/>
</dbReference>
<dbReference type="Proteomes" id="UP000230002">
    <property type="component" value="Unassembled WGS sequence"/>
</dbReference>
<evidence type="ECO:0000313" key="4">
    <source>
        <dbReference type="Proteomes" id="UP000230002"/>
    </source>
</evidence>
<dbReference type="STRING" id="1077348.A0A2G8S3N1"/>
<proteinExistence type="predicted"/>
<dbReference type="InterPro" id="IPR004331">
    <property type="entry name" value="SPX_dom"/>
</dbReference>
<feature type="domain" description="SPX" evidence="2">
    <location>
        <begin position="80"/>
        <end position="232"/>
    </location>
</feature>
<dbReference type="OrthoDB" id="10260443at2759"/>